<evidence type="ECO:0000256" key="1">
    <source>
        <dbReference type="ARBA" id="ARBA00022475"/>
    </source>
</evidence>
<evidence type="ECO:0000259" key="9">
    <source>
        <dbReference type="Pfam" id="PF10647"/>
    </source>
</evidence>
<feature type="chain" id="PRO_5012636632" description="Lipoprotein LpqB" evidence="7">
    <location>
        <begin position="30"/>
        <end position="582"/>
    </location>
</feature>
<organism evidence="11 12">
    <name type="scientific">Corynebacterium appendicis CIP 107643</name>
    <dbReference type="NCBI Taxonomy" id="1161099"/>
    <lineage>
        <taxon>Bacteria</taxon>
        <taxon>Bacillati</taxon>
        <taxon>Actinomycetota</taxon>
        <taxon>Actinomycetes</taxon>
        <taxon>Mycobacteriales</taxon>
        <taxon>Corynebacteriaceae</taxon>
        <taxon>Corynebacterium</taxon>
    </lineage>
</organism>
<evidence type="ECO:0000256" key="2">
    <source>
        <dbReference type="ARBA" id="ARBA00022729"/>
    </source>
</evidence>
<evidence type="ECO:0000313" key="11">
    <source>
        <dbReference type="EMBL" id="SIS55444.1"/>
    </source>
</evidence>
<keyword evidence="5 6" id="KW-0449">Lipoprotein</keyword>
<feature type="signal peptide" evidence="7">
    <location>
        <begin position="1"/>
        <end position="29"/>
    </location>
</feature>
<keyword evidence="2 6" id="KW-0732">Signal</keyword>
<dbReference type="AlphaFoldDB" id="A0A1N7K1Y5"/>
<dbReference type="PROSITE" id="PS51257">
    <property type="entry name" value="PROKAR_LIPOPROTEIN"/>
    <property type="match status" value="1"/>
</dbReference>
<keyword evidence="3 6" id="KW-0472">Membrane</keyword>
<feature type="domain" description="Lipoprotein LpqB N-terminal" evidence="10">
    <location>
        <begin position="54"/>
        <end position="173"/>
    </location>
</feature>
<protein>
    <recommendedName>
        <fullName evidence="6">Lipoprotein LpqB</fullName>
    </recommendedName>
</protein>
<dbReference type="GO" id="GO:0005886">
    <property type="term" value="C:plasma membrane"/>
    <property type="evidence" value="ECO:0007669"/>
    <property type="project" value="UniProtKB-SubCell"/>
</dbReference>
<comment type="similarity">
    <text evidence="6">Belongs to the LpqB lipoprotein family.</text>
</comment>
<name>A0A1N7K1Y5_9CORY</name>
<sequence>MMRARESAWVRGVLGACSAAALFTVTACATLPTSTEPHVLHAFEGRPDPQLDMEPTKDAEPDLLLREFFAASANPSGRYEAPRRYLTGPMAQAWEPHEETLVLDTFELTSRPMTDQSKRSYVVQGRIIGRLGPGGVFRPDNQQYEATMDLTQEDGQWRIAGLPNDVVVDRTELRNHYEPSNVYFYDATDQALIPDRRWVYAAATSKEDALLNLLVGGPSDTIAPAVNNAVADDVAYTGSADGVYRFTGLAEAEEKTRARFAAQVVWTLSAAGVPGPYPVTLNGVPVVGESTELTTDQFRELNPIKPIESGPDLYTLSDGKVSSVDNIAEGEEPDVEPVAAVNSLGSVSSVDIGDEGNFAAVINVSENEQALVAGSVDGGHKEVQRAGSFTRPTLEPDHDAAWVVADGKGIIRAERSAATGEVDVNSVQVELPENVDGEITFLRMSGSGSRVAMIVDGHLIVGVVERRENGQRAVVNTAKYAEVELDGSAVSVDWQPDGSLLVGTSANQRPVVRVEQDGSSLTALPSGNVGGAVVAVGATADMMYITDSKVLMRMPLPTKDSLNWREVPGQQGVRAAPVVPRP</sequence>
<evidence type="ECO:0000256" key="6">
    <source>
        <dbReference type="HAMAP-Rule" id="MF_01373"/>
    </source>
</evidence>
<dbReference type="Proteomes" id="UP000186292">
    <property type="component" value="Unassembled WGS sequence"/>
</dbReference>
<evidence type="ECO:0000256" key="5">
    <source>
        <dbReference type="ARBA" id="ARBA00023288"/>
    </source>
</evidence>
<evidence type="ECO:0000256" key="4">
    <source>
        <dbReference type="ARBA" id="ARBA00023139"/>
    </source>
</evidence>
<proteinExistence type="inferred from homology"/>
<dbReference type="Pfam" id="PF10646">
    <property type="entry name" value="Germane"/>
    <property type="match status" value="1"/>
</dbReference>
<dbReference type="InterPro" id="IPR059026">
    <property type="entry name" value="LpqB_N"/>
</dbReference>
<feature type="domain" description="Lipoprotein LpqB C-terminal" evidence="9">
    <location>
        <begin position="334"/>
        <end position="580"/>
    </location>
</feature>
<reference evidence="12" key="1">
    <citation type="submission" date="2017-01" db="EMBL/GenBank/DDBJ databases">
        <authorList>
            <person name="Varghese N."/>
            <person name="Submissions S."/>
        </authorList>
    </citation>
    <scope>NUCLEOTIDE SEQUENCE [LARGE SCALE GENOMIC DNA]</scope>
    <source>
        <strain evidence="12">DSM 44531</strain>
    </source>
</reference>
<dbReference type="EMBL" id="FTOF01000013">
    <property type="protein sequence ID" value="SIS55444.1"/>
    <property type="molecule type" value="Genomic_DNA"/>
</dbReference>
<keyword evidence="4 6" id="KW-0564">Palmitate</keyword>
<dbReference type="InterPro" id="IPR018910">
    <property type="entry name" value="LpqB_C"/>
</dbReference>
<evidence type="ECO:0000259" key="8">
    <source>
        <dbReference type="Pfam" id="PF10646"/>
    </source>
</evidence>
<comment type="subcellular location">
    <subcellularLocation>
        <location evidence="6">Cell membrane</location>
        <topology evidence="6">Lipid-anchor</topology>
    </subcellularLocation>
</comment>
<keyword evidence="12" id="KW-1185">Reference proteome</keyword>
<dbReference type="Pfam" id="PF25976">
    <property type="entry name" value="LpqB_N"/>
    <property type="match status" value="1"/>
</dbReference>
<feature type="domain" description="GerMN" evidence="8">
    <location>
        <begin position="181"/>
        <end position="286"/>
    </location>
</feature>
<evidence type="ECO:0000259" key="10">
    <source>
        <dbReference type="Pfam" id="PF25976"/>
    </source>
</evidence>
<dbReference type="HAMAP" id="MF_01373">
    <property type="entry name" value="LpqB_lipoprot"/>
    <property type="match status" value="1"/>
</dbReference>
<evidence type="ECO:0000313" key="12">
    <source>
        <dbReference type="Proteomes" id="UP000186292"/>
    </source>
</evidence>
<dbReference type="STRING" id="1161099.SAMN05444817_11322"/>
<dbReference type="SUPFAM" id="SSF82171">
    <property type="entry name" value="DPP6 N-terminal domain-like"/>
    <property type="match status" value="1"/>
</dbReference>
<keyword evidence="1 6" id="KW-1003">Cell membrane</keyword>
<accession>A0A1N7K1Y5</accession>
<evidence type="ECO:0000256" key="7">
    <source>
        <dbReference type="SAM" id="SignalP"/>
    </source>
</evidence>
<evidence type="ECO:0000256" key="3">
    <source>
        <dbReference type="ARBA" id="ARBA00023136"/>
    </source>
</evidence>
<dbReference type="Pfam" id="PF10647">
    <property type="entry name" value="Gmad1"/>
    <property type="match status" value="1"/>
</dbReference>
<gene>
    <name evidence="6" type="primary">lpqB</name>
    <name evidence="11" type="ORF">SAMN05444817_11322</name>
</gene>
<dbReference type="InterPro" id="IPR019606">
    <property type="entry name" value="GerMN"/>
</dbReference>
<dbReference type="InterPro" id="IPR023959">
    <property type="entry name" value="LpqB"/>
</dbReference>